<dbReference type="Proteomes" id="UP001153076">
    <property type="component" value="Unassembled WGS sequence"/>
</dbReference>
<evidence type="ECO:0000256" key="1">
    <source>
        <dbReference type="SAM" id="MobiDB-lite"/>
    </source>
</evidence>
<evidence type="ECO:0000313" key="3">
    <source>
        <dbReference type="Proteomes" id="UP001153076"/>
    </source>
</evidence>
<name>A0A9Q1JRE8_9CARY</name>
<accession>A0A9Q1JRE8</accession>
<sequence length="280" mass="31341">MFVSFYNARATDQESWRKGQGFNTDVMKEAVDNSIPSYSLELGLSQPDSQSLIPHTTFVPDPSTIRVNEDDGGKHDEDGAPLRFLLKNTSQVNRELSIKKLAEKKPKEGYKPFSKKVEQLQDEKTDSSPVGRHKAAKQTKPAVHGEGGKQTPKYTAPNHPRQQQQKLASNAQGCQKQTVEQKKGSPRAYSEQKAADCRKPKLTKEVLAEKDNEKRVGVGDAPRKRQSENIPLVYFFLYVIRLTKLDSELSQDELVISNEPLFDGCSDKEATKVPMATLKP</sequence>
<dbReference type="EMBL" id="JAKOGI010000888">
    <property type="protein sequence ID" value="KAJ8429512.1"/>
    <property type="molecule type" value="Genomic_DNA"/>
</dbReference>
<reference evidence="2" key="1">
    <citation type="submission" date="2022-04" db="EMBL/GenBank/DDBJ databases">
        <title>Carnegiea gigantea Genome sequencing and assembly v2.</title>
        <authorList>
            <person name="Copetti D."/>
            <person name="Sanderson M.J."/>
            <person name="Burquez A."/>
            <person name="Wojciechowski M.F."/>
        </authorList>
    </citation>
    <scope>NUCLEOTIDE SEQUENCE</scope>
    <source>
        <strain evidence="2">SGP5-SGP5p</strain>
        <tissue evidence="2">Aerial part</tissue>
    </source>
</reference>
<feature type="region of interest" description="Disordered" evidence="1">
    <location>
        <begin position="107"/>
        <end position="197"/>
    </location>
</feature>
<keyword evidence="3" id="KW-1185">Reference proteome</keyword>
<organism evidence="2 3">
    <name type="scientific">Carnegiea gigantea</name>
    <dbReference type="NCBI Taxonomy" id="171969"/>
    <lineage>
        <taxon>Eukaryota</taxon>
        <taxon>Viridiplantae</taxon>
        <taxon>Streptophyta</taxon>
        <taxon>Embryophyta</taxon>
        <taxon>Tracheophyta</taxon>
        <taxon>Spermatophyta</taxon>
        <taxon>Magnoliopsida</taxon>
        <taxon>eudicotyledons</taxon>
        <taxon>Gunneridae</taxon>
        <taxon>Pentapetalae</taxon>
        <taxon>Caryophyllales</taxon>
        <taxon>Cactineae</taxon>
        <taxon>Cactaceae</taxon>
        <taxon>Cactoideae</taxon>
        <taxon>Echinocereeae</taxon>
        <taxon>Carnegiea</taxon>
    </lineage>
</organism>
<gene>
    <name evidence="2" type="ORF">Cgig2_016244</name>
</gene>
<feature type="compositionally biased region" description="Polar residues" evidence="1">
    <location>
        <begin position="160"/>
        <end position="178"/>
    </location>
</feature>
<feature type="compositionally biased region" description="Basic and acidic residues" evidence="1">
    <location>
        <begin position="107"/>
        <end position="126"/>
    </location>
</feature>
<dbReference type="AlphaFoldDB" id="A0A9Q1JRE8"/>
<protein>
    <submittedName>
        <fullName evidence="2">Uncharacterized protein</fullName>
    </submittedName>
</protein>
<evidence type="ECO:0000313" key="2">
    <source>
        <dbReference type="EMBL" id="KAJ8429512.1"/>
    </source>
</evidence>
<comment type="caution">
    <text evidence="2">The sequence shown here is derived from an EMBL/GenBank/DDBJ whole genome shotgun (WGS) entry which is preliminary data.</text>
</comment>
<proteinExistence type="predicted"/>